<organism evidence="1 2">
    <name type="scientific">Criibacterium bergeronii</name>
    <dbReference type="NCBI Taxonomy" id="1871336"/>
    <lineage>
        <taxon>Bacteria</taxon>
        <taxon>Bacillati</taxon>
        <taxon>Bacillota</taxon>
        <taxon>Clostridia</taxon>
        <taxon>Peptostreptococcales</taxon>
        <taxon>Filifactoraceae</taxon>
        <taxon>Criibacterium</taxon>
    </lineage>
</organism>
<name>A0A552UXG5_9FIRM</name>
<gene>
    <name evidence="1" type="ORF">FL857_10810</name>
</gene>
<dbReference type="RefSeq" id="WP_144398811.1">
    <property type="nucleotide sequence ID" value="NZ_VJXW01000023.1"/>
</dbReference>
<reference evidence="1 2" key="1">
    <citation type="submission" date="2019-07" db="EMBL/GenBank/DDBJ databases">
        <title>Criibacterium bergeronii gen. nov., sp. nov. isolated from human clinical samples.</title>
        <authorList>
            <person name="Maheux A.F."/>
            <person name="Boudreau D.K."/>
            <person name="Berube E."/>
            <person name="Brodeur S."/>
            <person name="Bernard K.A."/>
            <person name="Abed J.Y."/>
            <person name="Ducrey E."/>
            <person name="Guay E.F."/>
            <person name="Raymond F."/>
            <person name="Corbeil J."/>
            <person name="Domingo M.-C."/>
            <person name="Roy P.H."/>
            <person name="Boissinot M."/>
            <person name="Tocheva E.I."/>
            <person name="Omar R.F."/>
        </authorList>
    </citation>
    <scope>NUCLEOTIDE SEQUENCE [LARGE SCALE GENOMIC DNA]</scope>
    <source>
        <strain evidence="1 2">CCRI-24246</strain>
    </source>
</reference>
<evidence type="ECO:0000313" key="1">
    <source>
        <dbReference type="EMBL" id="TRW22892.1"/>
    </source>
</evidence>
<proteinExistence type="predicted"/>
<accession>A0A552UXG5</accession>
<dbReference type="Proteomes" id="UP000319424">
    <property type="component" value="Unassembled WGS sequence"/>
</dbReference>
<evidence type="ECO:0000313" key="2">
    <source>
        <dbReference type="Proteomes" id="UP000319424"/>
    </source>
</evidence>
<sequence>MKNLTELFANLRRLDLKSFEVQDSLYRISDWLSDEEHKETDEYVQNQLDFLFTLIKKAEENNKIFSTVQEYNIKN</sequence>
<comment type="caution">
    <text evidence="1">The sequence shown here is derived from an EMBL/GenBank/DDBJ whole genome shotgun (WGS) entry which is preliminary data.</text>
</comment>
<dbReference type="EMBL" id="VJXW01000023">
    <property type="protein sequence ID" value="TRW22892.1"/>
    <property type="molecule type" value="Genomic_DNA"/>
</dbReference>
<dbReference type="AlphaFoldDB" id="A0A552UXG5"/>
<protein>
    <submittedName>
        <fullName evidence="1">Uncharacterized protein</fullName>
    </submittedName>
</protein>